<evidence type="ECO:0008006" key="5">
    <source>
        <dbReference type="Google" id="ProtNLM"/>
    </source>
</evidence>
<keyword evidence="2" id="KW-0732">Signal</keyword>
<dbReference type="Proteomes" id="UP000680067">
    <property type="component" value="Unassembled WGS sequence"/>
</dbReference>
<dbReference type="AlphaFoldDB" id="A0A941DNV5"/>
<evidence type="ECO:0000256" key="2">
    <source>
        <dbReference type="SAM" id="SignalP"/>
    </source>
</evidence>
<gene>
    <name evidence="3" type="ORF">KDM89_08590</name>
</gene>
<proteinExistence type="predicted"/>
<accession>A0A941DNV5</accession>
<sequence length="76" mass="8174">MKLIAAAGVALAGLLWIADTAQAEVPVFRCEVDGRQVWSDKPCKGKGKVVNVRPNGQDRKKKPNYGAAPSSEPVRK</sequence>
<dbReference type="RefSeq" id="WP_212687538.1">
    <property type="nucleotide sequence ID" value="NZ_JAGSPN010000005.1"/>
</dbReference>
<organism evidence="3 4">
    <name type="scientific">Undibacterium luofuense</name>
    <dbReference type="NCBI Taxonomy" id="2828733"/>
    <lineage>
        <taxon>Bacteria</taxon>
        <taxon>Pseudomonadati</taxon>
        <taxon>Pseudomonadota</taxon>
        <taxon>Betaproteobacteria</taxon>
        <taxon>Burkholderiales</taxon>
        <taxon>Oxalobacteraceae</taxon>
        <taxon>Undibacterium</taxon>
    </lineage>
</organism>
<feature type="chain" id="PRO_5037298201" description="DUF4124 domain-containing protein" evidence="2">
    <location>
        <begin position="24"/>
        <end position="76"/>
    </location>
</feature>
<feature type="region of interest" description="Disordered" evidence="1">
    <location>
        <begin position="43"/>
        <end position="76"/>
    </location>
</feature>
<evidence type="ECO:0000313" key="3">
    <source>
        <dbReference type="EMBL" id="MBR7782196.1"/>
    </source>
</evidence>
<name>A0A941DNV5_9BURK</name>
<evidence type="ECO:0000256" key="1">
    <source>
        <dbReference type="SAM" id="MobiDB-lite"/>
    </source>
</evidence>
<reference evidence="3" key="1">
    <citation type="submission" date="2021-04" db="EMBL/GenBank/DDBJ databases">
        <title>novel species isolated from subtropical streams in China.</title>
        <authorList>
            <person name="Lu H."/>
        </authorList>
    </citation>
    <scope>NUCLEOTIDE SEQUENCE</scope>
    <source>
        <strain evidence="3">LFS511W</strain>
    </source>
</reference>
<dbReference type="EMBL" id="JAGSPN010000005">
    <property type="protein sequence ID" value="MBR7782196.1"/>
    <property type="molecule type" value="Genomic_DNA"/>
</dbReference>
<evidence type="ECO:0000313" key="4">
    <source>
        <dbReference type="Proteomes" id="UP000680067"/>
    </source>
</evidence>
<protein>
    <recommendedName>
        <fullName evidence="5">DUF4124 domain-containing protein</fullName>
    </recommendedName>
</protein>
<feature type="signal peptide" evidence="2">
    <location>
        <begin position="1"/>
        <end position="23"/>
    </location>
</feature>
<keyword evidence="4" id="KW-1185">Reference proteome</keyword>
<comment type="caution">
    <text evidence="3">The sequence shown here is derived from an EMBL/GenBank/DDBJ whole genome shotgun (WGS) entry which is preliminary data.</text>
</comment>